<proteinExistence type="inferred from homology"/>
<protein>
    <submittedName>
        <fullName evidence="8">RNA polymerase sigma-70 factor</fullName>
    </submittedName>
</protein>
<keyword evidence="2" id="KW-0805">Transcription regulation</keyword>
<feature type="domain" description="RNA polymerase sigma factor 70 region 4 type 2" evidence="7">
    <location>
        <begin position="136"/>
        <end position="188"/>
    </location>
</feature>
<dbReference type="SUPFAM" id="SSF88659">
    <property type="entry name" value="Sigma3 and sigma4 domains of RNA polymerase sigma factors"/>
    <property type="match status" value="1"/>
</dbReference>
<evidence type="ECO:0000313" key="9">
    <source>
        <dbReference type="Proteomes" id="UP001207337"/>
    </source>
</evidence>
<dbReference type="NCBIfam" id="TIGR02985">
    <property type="entry name" value="Sig70_bacteroi1"/>
    <property type="match status" value="1"/>
</dbReference>
<evidence type="ECO:0000256" key="1">
    <source>
        <dbReference type="ARBA" id="ARBA00010641"/>
    </source>
</evidence>
<dbReference type="InterPro" id="IPR013325">
    <property type="entry name" value="RNA_pol_sigma_r2"/>
</dbReference>
<keyword evidence="4" id="KW-0804">Transcription</keyword>
<dbReference type="InterPro" id="IPR014284">
    <property type="entry name" value="RNA_pol_sigma-70_dom"/>
</dbReference>
<feature type="region of interest" description="Disordered" evidence="5">
    <location>
        <begin position="109"/>
        <end position="130"/>
    </location>
</feature>
<reference evidence="8 9" key="1">
    <citation type="submission" date="2021-11" db="EMBL/GenBank/DDBJ databases">
        <title>Aliifidinibius sp. nov., a new bacterium isolated from saline soil.</title>
        <authorList>
            <person name="Galisteo C."/>
            <person name="De La Haba R."/>
            <person name="Sanchez-Porro C."/>
            <person name="Ventosa A."/>
        </authorList>
    </citation>
    <scope>NUCLEOTIDE SEQUENCE [LARGE SCALE GENOMIC DNA]</scope>
    <source>
        <strain evidence="8 9">KACC 190600</strain>
    </source>
</reference>
<dbReference type="PANTHER" id="PTHR43133">
    <property type="entry name" value="RNA POLYMERASE ECF-TYPE SIGMA FACTO"/>
    <property type="match status" value="1"/>
</dbReference>
<accession>A0ABT3Q145</accession>
<dbReference type="RefSeq" id="WP_265790703.1">
    <property type="nucleotide sequence ID" value="NZ_BAABRS010000003.1"/>
</dbReference>
<dbReference type="Proteomes" id="UP001207337">
    <property type="component" value="Unassembled WGS sequence"/>
</dbReference>
<dbReference type="InterPro" id="IPR007627">
    <property type="entry name" value="RNA_pol_sigma70_r2"/>
</dbReference>
<evidence type="ECO:0000259" key="6">
    <source>
        <dbReference type="Pfam" id="PF04542"/>
    </source>
</evidence>
<dbReference type="PANTHER" id="PTHR43133:SF46">
    <property type="entry name" value="RNA POLYMERASE SIGMA-70 FACTOR ECF SUBFAMILY"/>
    <property type="match status" value="1"/>
</dbReference>
<evidence type="ECO:0000313" key="8">
    <source>
        <dbReference type="EMBL" id="MCW9713776.1"/>
    </source>
</evidence>
<evidence type="ECO:0000256" key="2">
    <source>
        <dbReference type="ARBA" id="ARBA00023015"/>
    </source>
</evidence>
<dbReference type="EMBL" id="JAJNDC010000003">
    <property type="protein sequence ID" value="MCW9713776.1"/>
    <property type="molecule type" value="Genomic_DNA"/>
</dbReference>
<dbReference type="InterPro" id="IPR014327">
    <property type="entry name" value="RNA_pol_sigma70_bacteroid"/>
</dbReference>
<evidence type="ECO:0000256" key="3">
    <source>
        <dbReference type="ARBA" id="ARBA00023082"/>
    </source>
</evidence>
<dbReference type="InterPro" id="IPR013324">
    <property type="entry name" value="RNA_pol_sigma_r3/r4-like"/>
</dbReference>
<dbReference type="Pfam" id="PF08281">
    <property type="entry name" value="Sigma70_r4_2"/>
    <property type="match status" value="1"/>
</dbReference>
<feature type="domain" description="RNA polymerase sigma-70 region 2" evidence="6">
    <location>
        <begin position="43"/>
        <end position="109"/>
    </location>
</feature>
<dbReference type="Gene3D" id="1.10.10.10">
    <property type="entry name" value="Winged helix-like DNA-binding domain superfamily/Winged helix DNA-binding domain"/>
    <property type="match status" value="1"/>
</dbReference>
<dbReference type="InterPro" id="IPR039425">
    <property type="entry name" value="RNA_pol_sigma-70-like"/>
</dbReference>
<keyword evidence="9" id="KW-1185">Reference proteome</keyword>
<name>A0ABT3Q145_9BACT</name>
<comment type="similarity">
    <text evidence="1">Belongs to the sigma-70 factor family. ECF subfamily.</text>
</comment>
<feature type="compositionally biased region" description="Polar residues" evidence="5">
    <location>
        <begin position="113"/>
        <end position="123"/>
    </location>
</feature>
<dbReference type="Gene3D" id="1.10.1740.10">
    <property type="match status" value="1"/>
</dbReference>
<dbReference type="NCBIfam" id="TIGR02937">
    <property type="entry name" value="sigma70-ECF"/>
    <property type="match status" value="1"/>
</dbReference>
<evidence type="ECO:0000259" key="7">
    <source>
        <dbReference type="Pfam" id="PF08281"/>
    </source>
</evidence>
<dbReference type="InterPro" id="IPR013249">
    <property type="entry name" value="RNA_pol_sigma70_r4_t2"/>
</dbReference>
<evidence type="ECO:0000256" key="5">
    <source>
        <dbReference type="SAM" id="MobiDB-lite"/>
    </source>
</evidence>
<evidence type="ECO:0000256" key="4">
    <source>
        <dbReference type="ARBA" id="ARBA00023163"/>
    </source>
</evidence>
<keyword evidence="3" id="KW-0731">Sigma factor</keyword>
<organism evidence="8 9">
    <name type="scientific">Fodinibius salicampi</name>
    <dbReference type="NCBI Taxonomy" id="1920655"/>
    <lineage>
        <taxon>Bacteria</taxon>
        <taxon>Pseudomonadati</taxon>
        <taxon>Balneolota</taxon>
        <taxon>Balneolia</taxon>
        <taxon>Balneolales</taxon>
        <taxon>Balneolaceae</taxon>
        <taxon>Fodinibius</taxon>
    </lineage>
</organism>
<dbReference type="Pfam" id="PF04542">
    <property type="entry name" value="Sigma70_r2"/>
    <property type="match status" value="1"/>
</dbReference>
<sequence length="196" mass="23017">MVDPVALQFVLIALATSSEEEMDSKVLAQKIKAGNHKAFETFFDTHYDSLLRFLISKNTSREAAKDLIQKAFIYIWEHRHRINPEKSLRAYIFQIAYTRMLNHHRDHKKFNTDESVPNRQTNHTPEDTARAKDLEQAIERAIEQMPEKRGTVFQLCFMEDFTYREAAETLEVTKKTIENHMGLALKDMRKALKQFQ</sequence>
<gene>
    <name evidence="8" type="ORF">LQ318_12765</name>
</gene>
<dbReference type="InterPro" id="IPR036388">
    <property type="entry name" value="WH-like_DNA-bd_sf"/>
</dbReference>
<dbReference type="SUPFAM" id="SSF88946">
    <property type="entry name" value="Sigma2 domain of RNA polymerase sigma factors"/>
    <property type="match status" value="1"/>
</dbReference>
<comment type="caution">
    <text evidence="8">The sequence shown here is derived from an EMBL/GenBank/DDBJ whole genome shotgun (WGS) entry which is preliminary data.</text>
</comment>